<evidence type="ECO:0000313" key="2">
    <source>
        <dbReference type="Proteomes" id="UP000028524"/>
    </source>
</evidence>
<dbReference type="OrthoDB" id="10518807at2759"/>
<dbReference type="AlphaFoldDB" id="A0A084QSN7"/>
<dbReference type="EMBL" id="KL660297">
    <property type="protein sequence ID" value="KFA66972.1"/>
    <property type="molecule type" value="Genomic_DNA"/>
</dbReference>
<gene>
    <name evidence="1" type="ORF">S40285_10618</name>
</gene>
<sequence>MTGVFITPDFKNNVKAFLKIVLLPKEVQDRRKPQQSVLKVPAVMEVVHALELTELLLNLNLCESRYLNELQHMIPAHEKVFAIFLASNYCLPQEISAPLHQLGYPNLLTWPSEWHLGVILGKLRAQVSRVAIRGQARQIEITKKQKILRNGNANP</sequence>
<dbReference type="InParanoid" id="A0A084QSN7"/>
<reference evidence="1 2" key="1">
    <citation type="journal article" date="2014" name="BMC Genomics">
        <title>Comparative genome sequencing reveals chemotype-specific gene clusters in the toxigenic black mold Stachybotrys.</title>
        <authorList>
            <person name="Semeiks J."/>
            <person name="Borek D."/>
            <person name="Otwinowski Z."/>
            <person name="Grishin N.V."/>
        </authorList>
    </citation>
    <scope>NUCLEOTIDE SEQUENCE [LARGE SCALE GENOMIC DNA]</scope>
    <source>
        <strain evidence="1 2">IBT 40285</strain>
    </source>
</reference>
<evidence type="ECO:0000313" key="1">
    <source>
        <dbReference type="EMBL" id="KFA66972.1"/>
    </source>
</evidence>
<protein>
    <submittedName>
        <fullName evidence="1">Uncharacterized protein</fullName>
    </submittedName>
</protein>
<name>A0A084QSN7_STAC4</name>
<organism evidence="1 2">
    <name type="scientific">Stachybotrys chlorohalonatus (strain IBT 40285)</name>
    <dbReference type="NCBI Taxonomy" id="1283841"/>
    <lineage>
        <taxon>Eukaryota</taxon>
        <taxon>Fungi</taxon>
        <taxon>Dikarya</taxon>
        <taxon>Ascomycota</taxon>
        <taxon>Pezizomycotina</taxon>
        <taxon>Sordariomycetes</taxon>
        <taxon>Hypocreomycetidae</taxon>
        <taxon>Hypocreales</taxon>
        <taxon>Stachybotryaceae</taxon>
        <taxon>Stachybotrys</taxon>
    </lineage>
</organism>
<dbReference type="Proteomes" id="UP000028524">
    <property type="component" value="Unassembled WGS sequence"/>
</dbReference>
<dbReference type="HOGENOM" id="CLU_1696648_0_0_1"/>
<keyword evidence="2" id="KW-1185">Reference proteome</keyword>
<proteinExistence type="predicted"/>
<accession>A0A084QSN7</accession>